<sequence length="200" mass="21539">MIAREPGTAATIDSGWILSKLGHAGPTRTAFVEVRSSPLLKSPLRVSGEYRHPDADTLVREVRSPYQETTTIRDGKASIQRGGSTRTFALSRAPQLATLQTSFGALLRGDQQQLQSAFALDTSGVREKWKMVLTPKDTALAKQMRDITLFGRGAELRCIETRLSQGNEVQRTLLASAASASGTATSDDALQAICHGDAAR</sequence>
<dbReference type="Gene3D" id="2.50.20.10">
    <property type="entry name" value="Lipoprotein localisation LolA/LolB/LppX"/>
    <property type="match status" value="1"/>
</dbReference>
<evidence type="ECO:0000313" key="2">
    <source>
        <dbReference type="Proteomes" id="UP000236220"/>
    </source>
</evidence>
<dbReference type="Proteomes" id="UP000236220">
    <property type="component" value="Unassembled WGS sequence"/>
</dbReference>
<reference evidence="1 2" key="1">
    <citation type="submission" date="2017-08" db="EMBL/GenBank/DDBJ databases">
        <title>Lysobacter sylvestris genome.</title>
        <authorList>
            <person name="Zhang D.-C."/>
            <person name="Albuquerque L."/>
            <person name="Franca L."/>
            <person name="Froufe H.J.C."/>
            <person name="Barroso C."/>
            <person name="Egas C."/>
            <person name="Da Costa M."/>
            <person name="Margesin R."/>
        </authorList>
    </citation>
    <scope>NUCLEOTIDE SEQUENCE [LARGE SCALE GENOMIC DNA]</scope>
    <source>
        <strain evidence="1 2">AM20-91</strain>
    </source>
</reference>
<protein>
    <recommendedName>
        <fullName evidence="3">Fatty acyl CoA synthetase</fullName>
    </recommendedName>
</protein>
<proteinExistence type="predicted"/>
<gene>
    <name evidence="1" type="ORF">Lysil_0210</name>
</gene>
<dbReference type="Pfam" id="PF19574">
    <property type="entry name" value="LolA_3"/>
    <property type="match status" value="1"/>
</dbReference>
<evidence type="ECO:0008006" key="3">
    <source>
        <dbReference type="Google" id="ProtNLM"/>
    </source>
</evidence>
<keyword evidence="2" id="KW-1185">Reference proteome</keyword>
<evidence type="ECO:0000313" key="1">
    <source>
        <dbReference type="EMBL" id="PNS08581.1"/>
    </source>
</evidence>
<name>A0A2K1Q0L6_9GAMM</name>
<organism evidence="1 2">
    <name type="scientific">Solilutibacter silvestris</name>
    <dbReference type="NCBI Taxonomy" id="1645665"/>
    <lineage>
        <taxon>Bacteria</taxon>
        <taxon>Pseudomonadati</taxon>
        <taxon>Pseudomonadota</taxon>
        <taxon>Gammaproteobacteria</taxon>
        <taxon>Lysobacterales</taxon>
        <taxon>Lysobacteraceae</taxon>
        <taxon>Solilutibacter</taxon>
    </lineage>
</organism>
<accession>A0A2K1Q0L6</accession>
<dbReference type="EMBL" id="NPZB01000001">
    <property type="protein sequence ID" value="PNS08581.1"/>
    <property type="molecule type" value="Genomic_DNA"/>
</dbReference>
<dbReference type="AlphaFoldDB" id="A0A2K1Q0L6"/>
<comment type="caution">
    <text evidence="1">The sequence shown here is derived from an EMBL/GenBank/DDBJ whole genome shotgun (WGS) entry which is preliminary data.</text>
</comment>
<dbReference type="InterPro" id="IPR004564">
    <property type="entry name" value="OM_lipoprot_carrier_LolA-like"/>
</dbReference>